<evidence type="ECO:0000259" key="2">
    <source>
        <dbReference type="Pfam" id="PF02371"/>
    </source>
</evidence>
<evidence type="ECO:0000313" key="4">
    <source>
        <dbReference type="Proteomes" id="UP000197717"/>
    </source>
</evidence>
<protein>
    <submittedName>
        <fullName evidence="3">IS110 family transposase</fullName>
    </submittedName>
</protein>
<sequence>MDKVISVIGIDLAKNVFQVCAANNSGKRLFNRSVSRAKILPMLANIPKCIVGMEACSSSHYWAREIEQLGHEVKLMPPQYVKPYVKTNKNDATDADAICEAVVRPSMRFVAIKSVEQQALMLLHRDRRGLVRDRTSLVNRLRAMMGEFGVIAPVGLHKFRSWLKEEYGAVESQLPELLRRHIHVMVSRLWETDEHIALLESEIHGNSSSAEDCKRLGEVPGIGPLTASALVASFGDIKSFSNGRAFAAWLGLVPKQHSSGGKSKLQGISKRGDSYLRSMLIHGARAVIRHLNPKRTVSRWLRDLLCRRHKNVVIVALANKLARIVWALLSKGTKYQESYSC</sequence>
<dbReference type="Pfam" id="PF02371">
    <property type="entry name" value="Transposase_20"/>
    <property type="match status" value="1"/>
</dbReference>
<name>A0ABN5AUU4_9GAMM</name>
<keyword evidence="4" id="KW-1185">Reference proteome</keyword>
<reference evidence="3 4" key="1">
    <citation type="submission" date="2017-06" db="EMBL/GenBank/DDBJ databases">
        <title>Complete genome sequence of Idiomarina piscisalsi strain 10PY1A isolated from soil of Soudi Arabia.</title>
        <authorList>
            <person name="Kim M.-C."/>
            <person name="Jung B.K."/>
            <person name="Budiyanto F."/>
            <person name="Nzila A."/>
            <person name="Shin J.-H."/>
        </authorList>
    </citation>
    <scope>NUCLEOTIDE SEQUENCE [LARGE SCALE GENOMIC DNA]</scope>
    <source>
        <strain evidence="3 4">10PY1A</strain>
    </source>
</reference>
<feature type="domain" description="Transposase IS110-like N-terminal" evidence="1">
    <location>
        <begin position="8"/>
        <end position="146"/>
    </location>
</feature>
<dbReference type="InterPro" id="IPR003346">
    <property type="entry name" value="Transposase_20"/>
</dbReference>
<accession>A0ABN5AUU4</accession>
<gene>
    <name evidence="3" type="ORF">CEW91_06845</name>
</gene>
<dbReference type="PANTHER" id="PTHR33055">
    <property type="entry name" value="TRANSPOSASE FOR INSERTION SEQUENCE ELEMENT IS1111A"/>
    <property type="match status" value="1"/>
</dbReference>
<organism evidence="3 4">
    <name type="scientific">Idiomarina piscisalsi</name>
    <dbReference type="NCBI Taxonomy" id="1096243"/>
    <lineage>
        <taxon>Bacteria</taxon>
        <taxon>Pseudomonadati</taxon>
        <taxon>Pseudomonadota</taxon>
        <taxon>Gammaproteobacteria</taxon>
        <taxon>Alteromonadales</taxon>
        <taxon>Idiomarinaceae</taxon>
        <taxon>Idiomarina</taxon>
    </lineage>
</organism>
<evidence type="ECO:0000259" key="1">
    <source>
        <dbReference type="Pfam" id="PF01548"/>
    </source>
</evidence>
<dbReference type="InterPro" id="IPR047650">
    <property type="entry name" value="Transpos_IS110"/>
</dbReference>
<dbReference type="Proteomes" id="UP000197717">
    <property type="component" value="Chromosome"/>
</dbReference>
<dbReference type="RefSeq" id="WP_088768269.1">
    <property type="nucleotide sequence ID" value="NZ_CP022133.1"/>
</dbReference>
<evidence type="ECO:0000313" key="3">
    <source>
        <dbReference type="EMBL" id="ASG65872.1"/>
    </source>
</evidence>
<dbReference type="Pfam" id="PF01548">
    <property type="entry name" value="DEDD_Tnp_IS110"/>
    <property type="match status" value="1"/>
</dbReference>
<dbReference type="PANTHER" id="PTHR33055:SF3">
    <property type="entry name" value="PUTATIVE TRANSPOSASE FOR IS117-RELATED"/>
    <property type="match status" value="1"/>
</dbReference>
<dbReference type="InterPro" id="IPR002525">
    <property type="entry name" value="Transp_IS110-like_N"/>
</dbReference>
<feature type="domain" description="Transposase IS116/IS110/IS902 C-terminal" evidence="2">
    <location>
        <begin position="213"/>
        <end position="293"/>
    </location>
</feature>
<dbReference type="EMBL" id="CP022133">
    <property type="protein sequence ID" value="ASG65872.1"/>
    <property type="molecule type" value="Genomic_DNA"/>
</dbReference>
<proteinExistence type="predicted"/>
<dbReference type="NCBIfam" id="NF033542">
    <property type="entry name" value="transpos_IS110"/>
    <property type="match status" value="1"/>
</dbReference>